<evidence type="ECO:0000256" key="1">
    <source>
        <dbReference type="ARBA" id="ARBA00022741"/>
    </source>
</evidence>
<sequence length="102" mass="11389">MTVLQECIAKADFWSKYVCRGKPTATLVLEDIIDVAKELAKLGDKKTKLESQLHKLDEIMSKTDYEQKVPLGVRTNNAEKKDSLCIELKHINEAVAALKTSG</sequence>
<dbReference type="AlphaFoldDB" id="A0A0M3HG53"/>
<keyword evidence="2" id="KW-0067">ATP-binding</keyword>
<proteinExistence type="predicted"/>
<evidence type="ECO:0000313" key="4">
    <source>
        <dbReference type="WBParaSite" id="ALUE_0000049801-mRNA-1"/>
    </source>
</evidence>
<name>A0A0M3HG53_ASCLU</name>
<dbReference type="WBParaSite" id="ALUE_0000049801-mRNA-1">
    <property type="protein sequence ID" value="ALUE_0000049801-mRNA-1"/>
    <property type="gene ID" value="ALUE_0000049801"/>
</dbReference>
<keyword evidence="3" id="KW-1185">Reference proteome</keyword>
<dbReference type="InterPro" id="IPR037118">
    <property type="entry name" value="Val-tRNA_synth_C_sf"/>
</dbReference>
<dbReference type="GO" id="GO:0005524">
    <property type="term" value="F:ATP binding"/>
    <property type="evidence" value="ECO:0007669"/>
    <property type="project" value="UniProtKB-KW"/>
</dbReference>
<keyword evidence="1" id="KW-0547">Nucleotide-binding</keyword>
<organism evidence="3 4">
    <name type="scientific">Ascaris lumbricoides</name>
    <name type="common">Giant roundworm</name>
    <dbReference type="NCBI Taxonomy" id="6252"/>
    <lineage>
        <taxon>Eukaryota</taxon>
        <taxon>Metazoa</taxon>
        <taxon>Ecdysozoa</taxon>
        <taxon>Nematoda</taxon>
        <taxon>Chromadorea</taxon>
        <taxon>Rhabditida</taxon>
        <taxon>Spirurina</taxon>
        <taxon>Ascaridomorpha</taxon>
        <taxon>Ascaridoidea</taxon>
        <taxon>Ascarididae</taxon>
        <taxon>Ascaris</taxon>
    </lineage>
</organism>
<dbReference type="Gene3D" id="1.10.287.380">
    <property type="entry name" value="Valyl-tRNA synthetase, C-terminal domain"/>
    <property type="match status" value="1"/>
</dbReference>
<reference evidence="4" key="1">
    <citation type="submission" date="2017-02" db="UniProtKB">
        <authorList>
            <consortium name="WormBaseParasite"/>
        </authorList>
    </citation>
    <scope>IDENTIFICATION</scope>
</reference>
<protein>
    <submittedName>
        <fullName evidence="4">Val_tRNA-synt_C domain-containing protein</fullName>
    </submittedName>
</protein>
<evidence type="ECO:0000313" key="3">
    <source>
        <dbReference type="Proteomes" id="UP000036681"/>
    </source>
</evidence>
<dbReference type="Proteomes" id="UP000036681">
    <property type="component" value="Unplaced"/>
</dbReference>
<accession>A0A0M3HG53</accession>
<evidence type="ECO:0000256" key="2">
    <source>
        <dbReference type="ARBA" id="ARBA00022840"/>
    </source>
</evidence>